<keyword evidence="1" id="KW-0547">Nucleotide-binding</keyword>
<keyword evidence="3" id="KW-1133">Transmembrane helix</keyword>
<dbReference type="Gene3D" id="3.30.200.20">
    <property type="entry name" value="Phosphorylase Kinase, domain 1"/>
    <property type="match status" value="1"/>
</dbReference>
<name>D8LHX1_ECTSI</name>
<dbReference type="Pfam" id="PF00069">
    <property type="entry name" value="Pkinase"/>
    <property type="match status" value="1"/>
</dbReference>
<dbReference type="PANTHER" id="PTHR24346">
    <property type="entry name" value="MAP/MICROTUBULE AFFINITY-REGULATING KINASE"/>
    <property type="match status" value="1"/>
</dbReference>
<dbReference type="SUPFAM" id="SSF56112">
    <property type="entry name" value="Protein kinase-like (PK-like)"/>
    <property type="match status" value="1"/>
</dbReference>
<sequence length="339" mass="37995">MYITQHGGPFLACLIYGCSSGLTFMFVRSLKDAIYGQVWDAIEVRLHSGGGVDFYTPVLDERGVPRRFAVKRMPKETIARLLPTMQENPMREAAFLTLVQDPGHPNVVGLAAALQDDTTVYLVTPFVGGVGSGEMFDWVADNYQNPAPEATIMPLLYQIVDGTRYVHSKGICHADMSLENTLVNSAHTEAFMIDFGMALQMPTDEAGQRFMSVPDRRRAKRSYCPPETYKGRQPYDGVKVDMFSVGCMGFMLFTGIPPFDYASRLDRKFRKVVFQGDLQGYLADYEMPLLPDPVFQLLRRMMSYQPENRPLPVEVLEDPWFAPLGYAQQPQAAAPAMNA</sequence>
<dbReference type="OMA" id="GICHADM"/>
<dbReference type="STRING" id="2880.D8LHX1"/>
<reference evidence="5 6" key="1">
    <citation type="journal article" date="2010" name="Nature">
        <title>The Ectocarpus genome and the independent evolution of multicellularity in brown algae.</title>
        <authorList>
            <person name="Cock J.M."/>
            <person name="Sterck L."/>
            <person name="Rouze P."/>
            <person name="Scornet D."/>
            <person name="Allen A.E."/>
            <person name="Amoutzias G."/>
            <person name="Anthouard V."/>
            <person name="Artiguenave F."/>
            <person name="Aury J.M."/>
            <person name="Badger J.H."/>
            <person name="Beszteri B."/>
            <person name="Billiau K."/>
            <person name="Bonnet E."/>
            <person name="Bothwell J.H."/>
            <person name="Bowler C."/>
            <person name="Boyen C."/>
            <person name="Brownlee C."/>
            <person name="Carrano C.J."/>
            <person name="Charrier B."/>
            <person name="Cho G.Y."/>
            <person name="Coelho S.M."/>
            <person name="Collen J."/>
            <person name="Corre E."/>
            <person name="Da Silva C."/>
            <person name="Delage L."/>
            <person name="Delaroque N."/>
            <person name="Dittami S.M."/>
            <person name="Doulbeau S."/>
            <person name="Elias M."/>
            <person name="Farnham G."/>
            <person name="Gachon C.M."/>
            <person name="Gschloessl B."/>
            <person name="Heesch S."/>
            <person name="Jabbari K."/>
            <person name="Jubin C."/>
            <person name="Kawai H."/>
            <person name="Kimura K."/>
            <person name="Kloareg B."/>
            <person name="Kupper F.C."/>
            <person name="Lang D."/>
            <person name="Le Bail A."/>
            <person name="Leblanc C."/>
            <person name="Lerouge P."/>
            <person name="Lohr M."/>
            <person name="Lopez P.J."/>
            <person name="Martens C."/>
            <person name="Maumus F."/>
            <person name="Michel G."/>
            <person name="Miranda-Saavedra D."/>
            <person name="Morales J."/>
            <person name="Moreau H."/>
            <person name="Motomura T."/>
            <person name="Nagasato C."/>
            <person name="Napoli C.A."/>
            <person name="Nelson D.R."/>
            <person name="Nyvall-Collen P."/>
            <person name="Peters A.F."/>
            <person name="Pommier C."/>
            <person name="Potin P."/>
            <person name="Poulain J."/>
            <person name="Quesneville H."/>
            <person name="Read B."/>
            <person name="Rensing S.A."/>
            <person name="Ritter A."/>
            <person name="Rousvoal S."/>
            <person name="Samanta M."/>
            <person name="Samson G."/>
            <person name="Schroeder D.C."/>
            <person name="Segurens B."/>
            <person name="Strittmatter M."/>
            <person name="Tonon T."/>
            <person name="Tregear J.W."/>
            <person name="Valentin K."/>
            <person name="von Dassow P."/>
            <person name="Yamagishi T."/>
            <person name="Van de Peer Y."/>
            <person name="Wincker P."/>
        </authorList>
    </citation>
    <scope>NUCLEOTIDE SEQUENCE [LARGE SCALE GENOMIC DNA]</scope>
    <source>
        <strain evidence="6">Ec32 / CCAP1310/4</strain>
    </source>
</reference>
<dbReference type="GO" id="GO:0035556">
    <property type="term" value="P:intracellular signal transduction"/>
    <property type="evidence" value="ECO:0007669"/>
    <property type="project" value="TreeGrafter"/>
</dbReference>
<dbReference type="Gene3D" id="1.10.510.10">
    <property type="entry name" value="Transferase(Phosphotransferase) domain 1"/>
    <property type="match status" value="1"/>
</dbReference>
<evidence type="ECO:0000313" key="6">
    <source>
        <dbReference type="Proteomes" id="UP000002630"/>
    </source>
</evidence>
<evidence type="ECO:0000313" key="5">
    <source>
        <dbReference type="EMBL" id="CBN74402.1"/>
    </source>
</evidence>
<keyword evidence="3" id="KW-0812">Transmembrane</keyword>
<gene>
    <name evidence="5" type="primary">PK</name>
    <name evidence="5" type="ORF">Esi_0020_0108</name>
</gene>
<dbReference type="InterPro" id="IPR011009">
    <property type="entry name" value="Kinase-like_dom_sf"/>
</dbReference>
<dbReference type="InterPro" id="IPR000719">
    <property type="entry name" value="Prot_kinase_dom"/>
</dbReference>
<keyword evidence="6" id="KW-1185">Reference proteome</keyword>
<dbReference type="OrthoDB" id="541276at2759"/>
<dbReference type="PROSITE" id="PS50011">
    <property type="entry name" value="PROTEIN_KINASE_DOM"/>
    <property type="match status" value="1"/>
</dbReference>
<feature type="domain" description="Protein kinase" evidence="4">
    <location>
        <begin position="24"/>
        <end position="321"/>
    </location>
</feature>
<organism evidence="5 6">
    <name type="scientific">Ectocarpus siliculosus</name>
    <name type="common">Brown alga</name>
    <name type="synonym">Conferva siliculosa</name>
    <dbReference type="NCBI Taxonomy" id="2880"/>
    <lineage>
        <taxon>Eukaryota</taxon>
        <taxon>Sar</taxon>
        <taxon>Stramenopiles</taxon>
        <taxon>Ochrophyta</taxon>
        <taxon>PX clade</taxon>
        <taxon>Phaeophyceae</taxon>
        <taxon>Ectocarpales</taxon>
        <taxon>Ectocarpaceae</taxon>
        <taxon>Ectocarpus</taxon>
    </lineage>
</organism>
<dbReference type="GO" id="GO:0005737">
    <property type="term" value="C:cytoplasm"/>
    <property type="evidence" value="ECO:0007669"/>
    <property type="project" value="TreeGrafter"/>
</dbReference>
<protein>
    <submittedName>
        <fullName evidence="5">N/a</fullName>
    </submittedName>
</protein>
<dbReference type="PANTHER" id="PTHR24346:SF75">
    <property type="entry name" value="AURORA KINASE"/>
    <property type="match status" value="1"/>
</dbReference>
<evidence type="ECO:0000259" key="4">
    <source>
        <dbReference type="PROSITE" id="PS50011"/>
    </source>
</evidence>
<dbReference type="EMBL" id="FN648376">
    <property type="protein sequence ID" value="CBN74402.1"/>
    <property type="molecule type" value="Genomic_DNA"/>
</dbReference>
<dbReference type="AlphaFoldDB" id="D8LHX1"/>
<evidence type="ECO:0000256" key="2">
    <source>
        <dbReference type="ARBA" id="ARBA00022840"/>
    </source>
</evidence>
<keyword evidence="2" id="KW-0067">ATP-binding</keyword>
<dbReference type="GO" id="GO:0005524">
    <property type="term" value="F:ATP binding"/>
    <property type="evidence" value="ECO:0007669"/>
    <property type="project" value="UniProtKB-KW"/>
</dbReference>
<feature type="transmembrane region" description="Helical" evidence="3">
    <location>
        <begin position="6"/>
        <end position="27"/>
    </location>
</feature>
<accession>D8LHX1</accession>
<keyword evidence="3" id="KW-0472">Membrane</keyword>
<dbReference type="Proteomes" id="UP000002630">
    <property type="component" value="Linkage Group LG13"/>
</dbReference>
<evidence type="ECO:0000256" key="3">
    <source>
        <dbReference type="SAM" id="Phobius"/>
    </source>
</evidence>
<proteinExistence type="predicted"/>
<dbReference type="GO" id="GO:0004674">
    <property type="term" value="F:protein serine/threonine kinase activity"/>
    <property type="evidence" value="ECO:0007669"/>
    <property type="project" value="TreeGrafter"/>
</dbReference>
<evidence type="ECO:0000256" key="1">
    <source>
        <dbReference type="ARBA" id="ARBA00022741"/>
    </source>
</evidence>
<dbReference type="InParanoid" id="D8LHX1"/>
<dbReference type="EMBL" id="FN649738">
    <property type="protein sequence ID" value="CBN74402.1"/>
    <property type="molecule type" value="Genomic_DNA"/>
</dbReference>